<dbReference type="AlphaFoldDB" id="A7YXH7"/>
<name>A7YXH7_AMPCA</name>
<sequence length="88" mass="9590">MTLGATPHSYSTDWSKCLQETALLFGTLGGVLDSLQDNDFASTVGASSRNYRAQVLRAFCSHPEGSREASGHLSPLWRSRRTSAEQSK</sequence>
<evidence type="ECO:0000256" key="1">
    <source>
        <dbReference type="SAM" id="MobiDB-lite"/>
    </source>
</evidence>
<accession>A7YXH7</accession>
<proteinExistence type="evidence at transcript level"/>
<protein>
    <submittedName>
        <fullName evidence="2">Uncharacterized protein</fullName>
    </submittedName>
</protein>
<feature type="region of interest" description="Disordered" evidence="1">
    <location>
        <begin position="63"/>
        <end position="88"/>
    </location>
</feature>
<organism evidence="2">
    <name type="scientific">Amphidinium carterae</name>
    <name type="common">Dinoflagellate</name>
    <dbReference type="NCBI Taxonomy" id="2961"/>
    <lineage>
        <taxon>Eukaryota</taxon>
        <taxon>Sar</taxon>
        <taxon>Alveolata</taxon>
        <taxon>Dinophyceae</taxon>
        <taxon>Amphidiniales</taxon>
        <taxon>Amphidiniaceae</taxon>
        <taxon>Amphidinium</taxon>
    </lineage>
</organism>
<evidence type="ECO:0000313" key="2">
    <source>
        <dbReference type="EMBL" id="ABV22106.1"/>
    </source>
</evidence>
<reference evidence="2" key="1">
    <citation type="journal article" date="2007" name="Proc. Natl. Acad. Sci. U.S.A.">
        <title>Spliced leader RNA trans-splicing in dinoflagellates.</title>
        <authorList>
            <person name="Zhang H."/>
            <person name="Hou Y."/>
            <person name="Miranda L."/>
            <person name="Campbell D.A."/>
            <person name="Sturm N.R."/>
            <person name="Gaasterland T."/>
            <person name="Lin S."/>
        </authorList>
    </citation>
    <scope>NUCLEOTIDE SEQUENCE</scope>
    <source>
        <strain evidence="2">CCMP121</strain>
    </source>
</reference>
<dbReference type="EMBL" id="EF133992">
    <property type="protein sequence ID" value="ABV22106.1"/>
    <property type="molecule type" value="mRNA"/>
</dbReference>